<feature type="compositionally biased region" description="Low complexity" evidence="2">
    <location>
        <begin position="466"/>
        <end position="491"/>
    </location>
</feature>
<protein>
    <submittedName>
        <fullName evidence="3">Uncharacterized protein</fullName>
    </submittedName>
</protein>
<keyword evidence="4" id="KW-1185">Reference proteome</keyword>
<keyword evidence="1" id="KW-0175">Coiled coil</keyword>
<dbReference type="VEuPathDB" id="FungiDB:PC110_g16294"/>
<gene>
    <name evidence="3" type="ORF">PC110_g16294</name>
</gene>
<feature type="compositionally biased region" description="Basic residues" evidence="2">
    <location>
        <begin position="152"/>
        <end position="167"/>
    </location>
</feature>
<feature type="compositionally biased region" description="Polar residues" evidence="2">
    <location>
        <begin position="243"/>
        <end position="256"/>
    </location>
</feature>
<dbReference type="EMBL" id="MJFZ01000574">
    <property type="protein sequence ID" value="RAW27306.1"/>
    <property type="molecule type" value="Genomic_DNA"/>
</dbReference>
<comment type="caution">
    <text evidence="3">The sequence shown here is derived from an EMBL/GenBank/DDBJ whole genome shotgun (WGS) entry which is preliminary data.</text>
</comment>
<dbReference type="Proteomes" id="UP000251314">
    <property type="component" value="Unassembled WGS sequence"/>
</dbReference>
<evidence type="ECO:0000256" key="2">
    <source>
        <dbReference type="SAM" id="MobiDB-lite"/>
    </source>
</evidence>
<evidence type="ECO:0000313" key="3">
    <source>
        <dbReference type="EMBL" id="RAW27306.1"/>
    </source>
</evidence>
<accession>A0A329RUQ0</accession>
<proteinExistence type="predicted"/>
<feature type="compositionally biased region" description="Polar residues" evidence="2">
    <location>
        <begin position="430"/>
        <end position="443"/>
    </location>
</feature>
<feature type="coiled-coil region" evidence="1">
    <location>
        <begin position="654"/>
        <end position="709"/>
    </location>
</feature>
<sequence>MDQEERRKRHGELSSHVPHRRFSSADVYLYTSRVQELSYGVYNFRDVKQHFSRLGWTFRPGPTLSYDHYYIMPGKNPRNKEHKQGVDYFLGEAELVAYARKKKIFGEETVPLPVANGLGRNKRRARSSSSARTSQVNLYWDSDSSDNDSTQRQHKREHKRHRRRSDKHKVGNSSQNPIALSSDDEYSGAAMDTASSVEEEKEEWTEGGVDVEDDQESEEEAVSSPSEEDTNDESDDGDLEIAASSQISRKLSNGKSRSYVYTEPQQDKRKEKAKAKSKPKDKTRPTLIGKIQANYDDASDDSETEEHGQNRTNPRPLLTTSHKKRNGVMHTSKKQRKNGSKAASGNAKGPSKPRGQKRAATVSAQNKTRGLVTIIGKKSKSAPRSLLQETDNSHGGMWEEEEDDNSFDLGVAEYGESPPRRPPSRVHSRANSIKSSPATSVVATSPPPDIPEEQKEEAVTDSAAPAAVSAISQSVLSSSTNTPSTTTSTSPELAKRNITDSGTPAQVSMELTQVELPPDRDNRYHIGVTVSADKPPVHTIWMENLSTHEQREYSFVDVTELPGAKNDIRVPTTTVLTALFRCLSSQPDAVVVVGPEPRATAESKTAFEKGEVQLLTSTAEKDSWEAGGSDGLTLVVAYPALDLFRVDHNFPMKLVSESQRLQHLAHEVERLSEQLSLVQTDRNKLCEQLRQLEEENERTLSQQVEARVRARMETQNSRPQERQSSEDVERCVTKLVEEKTQAFIQAQEKEIRNRERARRWVFVQSYWMSAFPPCQALVTGATADTRTSLLRPGAVTTPRTYVVEWKDVIDIAEPFFQTTDTSEGGPTRFISVVKDGMYQVNANVSHDSLVQLRLVINPARPEEGSPALRGAREIAPTKVSLYDNKRRVSRVDMMLELCASDQLSLELRLLDSTVPPLAQEEWLRAPMPTHNRLLVLAL</sequence>
<evidence type="ECO:0000256" key="1">
    <source>
        <dbReference type="SAM" id="Coils"/>
    </source>
</evidence>
<reference evidence="3 4" key="1">
    <citation type="submission" date="2018-01" db="EMBL/GenBank/DDBJ databases">
        <title>Draft genome of the strawberry crown rot pathogen Phytophthora cactorum.</title>
        <authorList>
            <person name="Armitage A.D."/>
            <person name="Lysoe E."/>
            <person name="Nellist C.F."/>
            <person name="Harrison R.J."/>
            <person name="Brurberg M.B."/>
        </authorList>
    </citation>
    <scope>NUCLEOTIDE SEQUENCE [LARGE SCALE GENOMIC DNA]</scope>
    <source>
        <strain evidence="3 4">10300</strain>
    </source>
</reference>
<evidence type="ECO:0000313" key="4">
    <source>
        <dbReference type="Proteomes" id="UP000251314"/>
    </source>
</evidence>
<name>A0A329RUQ0_9STRA</name>
<feature type="compositionally biased region" description="Acidic residues" evidence="2">
    <location>
        <begin position="197"/>
        <end position="239"/>
    </location>
</feature>
<dbReference type="AlphaFoldDB" id="A0A329RUQ0"/>
<dbReference type="OrthoDB" id="127886at2759"/>
<feature type="region of interest" description="Disordered" evidence="2">
    <location>
        <begin position="112"/>
        <end position="504"/>
    </location>
</feature>
<organism evidence="3 4">
    <name type="scientific">Phytophthora cactorum</name>
    <dbReference type="NCBI Taxonomy" id="29920"/>
    <lineage>
        <taxon>Eukaryota</taxon>
        <taxon>Sar</taxon>
        <taxon>Stramenopiles</taxon>
        <taxon>Oomycota</taxon>
        <taxon>Peronosporomycetes</taxon>
        <taxon>Peronosporales</taxon>
        <taxon>Peronosporaceae</taxon>
        <taxon>Phytophthora</taxon>
    </lineage>
</organism>
<feature type="compositionally biased region" description="Basic residues" evidence="2">
    <location>
        <begin position="321"/>
        <end position="339"/>
    </location>
</feature>